<protein>
    <submittedName>
        <fullName evidence="1">Uncharacterized protein</fullName>
    </submittedName>
</protein>
<gene>
    <name evidence="1" type="ORF">PBLR_10821</name>
</gene>
<organism evidence="1 2">
    <name type="scientific">Paenibacillus alvei</name>
    <name type="common">Bacillus alvei</name>
    <dbReference type="NCBI Taxonomy" id="44250"/>
    <lineage>
        <taxon>Bacteria</taxon>
        <taxon>Bacillati</taxon>
        <taxon>Bacillota</taxon>
        <taxon>Bacilli</taxon>
        <taxon>Bacillales</taxon>
        <taxon>Paenibacillaceae</taxon>
        <taxon>Paenibacillus</taxon>
    </lineage>
</organism>
<dbReference type="AlphaFoldDB" id="A0A383R7R0"/>
<evidence type="ECO:0000313" key="1">
    <source>
        <dbReference type="EMBL" id="SYX82399.1"/>
    </source>
</evidence>
<proteinExistence type="predicted"/>
<accession>A0A383R7R0</accession>
<dbReference type="EMBL" id="LS992241">
    <property type="protein sequence ID" value="SYX82399.1"/>
    <property type="molecule type" value="Genomic_DNA"/>
</dbReference>
<evidence type="ECO:0000313" key="2">
    <source>
        <dbReference type="Proteomes" id="UP000304148"/>
    </source>
</evidence>
<name>A0A383R7R0_PAEAL</name>
<reference evidence="2" key="1">
    <citation type="submission" date="2018-08" db="EMBL/GenBank/DDBJ databases">
        <authorList>
            <person name="Chevrot R."/>
        </authorList>
    </citation>
    <scope>NUCLEOTIDE SEQUENCE [LARGE SCALE GENOMIC DNA]</scope>
</reference>
<dbReference type="Proteomes" id="UP000304148">
    <property type="component" value="Chromosome"/>
</dbReference>
<sequence length="44" mass="4844">MNDAELSQIIAEVPDGIRQNSRSTCRLKRANLMNPCIPDSDLTG</sequence>